<dbReference type="EMBL" id="MU863884">
    <property type="protein sequence ID" value="KAK4204135.1"/>
    <property type="molecule type" value="Genomic_DNA"/>
</dbReference>
<keyword evidence="3" id="KW-1185">Reference proteome</keyword>
<dbReference type="AlphaFoldDB" id="A0AAN6XPD5"/>
<evidence type="ECO:0000313" key="2">
    <source>
        <dbReference type="EMBL" id="KAK4204135.1"/>
    </source>
</evidence>
<organism evidence="2 3">
    <name type="scientific">Triangularia verruculosa</name>
    <dbReference type="NCBI Taxonomy" id="2587418"/>
    <lineage>
        <taxon>Eukaryota</taxon>
        <taxon>Fungi</taxon>
        <taxon>Dikarya</taxon>
        <taxon>Ascomycota</taxon>
        <taxon>Pezizomycotina</taxon>
        <taxon>Sordariomycetes</taxon>
        <taxon>Sordariomycetidae</taxon>
        <taxon>Sordariales</taxon>
        <taxon>Podosporaceae</taxon>
        <taxon>Triangularia</taxon>
    </lineage>
</organism>
<accession>A0AAN6XPD5</accession>
<dbReference type="Proteomes" id="UP001303160">
    <property type="component" value="Unassembled WGS sequence"/>
</dbReference>
<reference evidence="2" key="2">
    <citation type="submission" date="2023-05" db="EMBL/GenBank/DDBJ databases">
        <authorList>
            <consortium name="Lawrence Berkeley National Laboratory"/>
            <person name="Steindorff A."/>
            <person name="Hensen N."/>
            <person name="Bonometti L."/>
            <person name="Westerberg I."/>
            <person name="Brannstrom I.O."/>
            <person name="Guillou S."/>
            <person name="Cros-Aarteil S."/>
            <person name="Calhoun S."/>
            <person name="Haridas S."/>
            <person name="Kuo A."/>
            <person name="Mondo S."/>
            <person name="Pangilinan J."/>
            <person name="Riley R."/>
            <person name="Labutti K."/>
            <person name="Andreopoulos B."/>
            <person name="Lipzen A."/>
            <person name="Chen C."/>
            <person name="Yanf M."/>
            <person name="Daum C."/>
            <person name="Ng V."/>
            <person name="Clum A."/>
            <person name="Ohm R."/>
            <person name="Martin F."/>
            <person name="Silar P."/>
            <person name="Natvig D."/>
            <person name="Lalanne C."/>
            <person name="Gautier V."/>
            <person name="Ament-Velasquez S.L."/>
            <person name="Kruys A."/>
            <person name="Hutchinson M.I."/>
            <person name="Powell A.J."/>
            <person name="Barry K."/>
            <person name="Miller A.N."/>
            <person name="Grigoriev I.V."/>
            <person name="Debuchy R."/>
            <person name="Gladieux P."/>
            <person name="Thoren M.H."/>
            <person name="Johannesson H."/>
        </authorList>
    </citation>
    <scope>NUCLEOTIDE SEQUENCE</scope>
    <source>
        <strain evidence="2">CBS 315.58</strain>
    </source>
</reference>
<feature type="region of interest" description="Disordered" evidence="1">
    <location>
        <begin position="215"/>
        <end position="236"/>
    </location>
</feature>
<feature type="compositionally biased region" description="Basic and acidic residues" evidence="1">
    <location>
        <begin position="132"/>
        <end position="147"/>
    </location>
</feature>
<name>A0AAN6XPD5_9PEZI</name>
<feature type="compositionally biased region" description="Basic and acidic residues" evidence="1">
    <location>
        <begin position="226"/>
        <end position="236"/>
    </location>
</feature>
<feature type="region of interest" description="Disordered" evidence="1">
    <location>
        <begin position="128"/>
        <end position="147"/>
    </location>
</feature>
<gene>
    <name evidence="2" type="ORF">QBC40DRAFT_312290</name>
</gene>
<proteinExistence type="predicted"/>
<evidence type="ECO:0000256" key="1">
    <source>
        <dbReference type="SAM" id="MobiDB-lite"/>
    </source>
</evidence>
<evidence type="ECO:0000313" key="3">
    <source>
        <dbReference type="Proteomes" id="UP001303160"/>
    </source>
</evidence>
<reference evidence="2" key="1">
    <citation type="journal article" date="2023" name="Mol. Phylogenet. Evol.">
        <title>Genome-scale phylogeny and comparative genomics of the fungal order Sordariales.</title>
        <authorList>
            <person name="Hensen N."/>
            <person name="Bonometti L."/>
            <person name="Westerberg I."/>
            <person name="Brannstrom I.O."/>
            <person name="Guillou S."/>
            <person name="Cros-Aarteil S."/>
            <person name="Calhoun S."/>
            <person name="Haridas S."/>
            <person name="Kuo A."/>
            <person name="Mondo S."/>
            <person name="Pangilinan J."/>
            <person name="Riley R."/>
            <person name="LaButti K."/>
            <person name="Andreopoulos B."/>
            <person name="Lipzen A."/>
            <person name="Chen C."/>
            <person name="Yan M."/>
            <person name="Daum C."/>
            <person name="Ng V."/>
            <person name="Clum A."/>
            <person name="Steindorff A."/>
            <person name="Ohm R.A."/>
            <person name="Martin F."/>
            <person name="Silar P."/>
            <person name="Natvig D.O."/>
            <person name="Lalanne C."/>
            <person name="Gautier V."/>
            <person name="Ament-Velasquez S.L."/>
            <person name="Kruys A."/>
            <person name="Hutchinson M.I."/>
            <person name="Powell A.J."/>
            <person name="Barry K."/>
            <person name="Miller A.N."/>
            <person name="Grigoriev I.V."/>
            <person name="Debuchy R."/>
            <person name="Gladieux P."/>
            <person name="Hiltunen Thoren M."/>
            <person name="Johannesson H."/>
        </authorList>
    </citation>
    <scope>NUCLEOTIDE SEQUENCE</scope>
    <source>
        <strain evidence="2">CBS 315.58</strain>
    </source>
</reference>
<comment type="caution">
    <text evidence="2">The sequence shown here is derived from an EMBL/GenBank/DDBJ whole genome shotgun (WGS) entry which is preliminary data.</text>
</comment>
<sequence length="236" mass="25360">MMTSQVSTLPIYGEAVHDSQGVSSKNGMTATATAVPCDGLRSYPPTPCPSPDIGGVGLTFQVNLGPLAGVDVTETELDEERGRKRRRFCEEIGTETENVGRRTRTPDSLRGRGRYRSSSILARSLAATGLREGAERERSRRGTGRCHERSRILHITIETARGTAAGLGAGLEERALGPILSIPSRIAFAAPDARLAPRATPNHCNLGGSRAYRSRPIAIKPLGSPKVRDQPSQHQQ</sequence>
<protein>
    <submittedName>
        <fullName evidence="2">Uncharacterized protein</fullName>
    </submittedName>
</protein>